<feature type="compositionally biased region" description="Basic and acidic residues" evidence="6">
    <location>
        <begin position="16"/>
        <end position="36"/>
    </location>
</feature>
<evidence type="ECO:0000256" key="6">
    <source>
        <dbReference type="SAM" id="MobiDB-lite"/>
    </source>
</evidence>
<dbReference type="GO" id="GO:0010468">
    <property type="term" value="P:regulation of gene expression"/>
    <property type="evidence" value="ECO:0007669"/>
    <property type="project" value="TreeGrafter"/>
</dbReference>
<keyword evidence="2" id="KW-0677">Repeat</keyword>
<dbReference type="SUPFAM" id="SSF54928">
    <property type="entry name" value="RNA-binding domain, RBD"/>
    <property type="match status" value="2"/>
</dbReference>
<gene>
    <name evidence="8" type="ORF">BN1211_1532</name>
    <name evidence="9" type="ORF">CYBJADRAFT_166687</name>
</gene>
<protein>
    <recommendedName>
        <fullName evidence="7">RRM domain-containing protein</fullName>
    </recommendedName>
</protein>
<evidence type="ECO:0000259" key="7">
    <source>
        <dbReference type="PROSITE" id="PS50102"/>
    </source>
</evidence>
<organism evidence="8 10">
    <name type="scientific">Cyberlindnera jadinii (strain ATCC 18201 / CBS 1600 / BCRC 20928 / JCM 3617 / NBRC 0987 / NRRL Y-1542)</name>
    <name type="common">Torula yeast</name>
    <name type="synonym">Candida utilis</name>
    <dbReference type="NCBI Taxonomy" id="983966"/>
    <lineage>
        <taxon>Eukaryota</taxon>
        <taxon>Fungi</taxon>
        <taxon>Dikarya</taxon>
        <taxon>Ascomycota</taxon>
        <taxon>Saccharomycotina</taxon>
        <taxon>Saccharomycetes</taxon>
        <taxon>Phaffomycetales</taxon>
        <taxon>Phaffomycetaceae</taxon>
        <taxon>Cyberlindnera</taxon>
    </lineage>
</organism>
<keyword evidence="11" id="KW-1185">Reference proteome</keyword>
<feature type="compositionally biased region" description="Low complexity" evidence="6">
    <location>
        <begin position="360"/>
        <end position="391"/>
    </location>
</feature>
<evidence type="ECO:0000256" key="5">
    <source>
        <dbReference type="PROSITE-ProRule" id="PRU00176"/>
    </source>
</evidence>
<comment type="subcellular location">
    <subcellularLocation>
        <location evidence="1">Nucleus</location>
    </subcellularLocation>
</comment>
<dbReference type="InterPro" id="IPR000504">
    <property type="entry name" value="RRM_dom"/>
</dbReference>
<reference evidence="8" key="1">
    <citation type="submission" date="2014-12" db="EMBL/GenBank/DDBJ databases">
        <authorList>
            <person name="Jaenicke S."/>
        </authorList>
    </citation>
    <scope>NUCLEOTIDE SEQUENCE [LARGE SCALE GENOMIC DNA]</scope>
    <source>
        <strain evidence="8">CBS1600</strain>
    </source>
</reference>
<accession>A0A0H5C1Q1</accession>
<name>A0A0H5C1Q1_CYBJN</name>
<keyword evidence="3 5" id="KW-0694">RNA-binding</keyword>
<dbReference type="EMBL" id="KV453927">
    <property type="protein sequence ID" value="ODV74905.1"/>
    <property type="molecule type" value="Genomic_DNA"/>
</dbReference>
<dbReference type="SMART" id="SM00360">
    <property type="entry name" value="RRM"/>
    <property type="match status" value="2"/>
</dbReference>
<feature type="compositionally biased region" description="Basic and acidic residues" evidence="6">
    <location>
        <begin position="401"/>
        <end position="414"/>
    </location>
</feature>
<feature type="region of interest" description="Disordered" evidence="6">
    <location>
        <begin position="1"/>
        <end position="120"/>
    </location>
</feature>
<dbReference type="Proteomes" id="UP000094389">
    <property type="component" value="Unassembled WGS sequence"/>
</dbReference>
<keyword evidence="4" id="KW-0539">Nucleus</keyword>
<dbReference type="STRING" id="983966.A0A0H5C1Q1"/>
<dbReference type="FunFam" id="3.30.70.330:FF:000025">
    <property type="entry name" value="RNA-binding protein Musashi homolog 2 isoform X1"/>
    <property type="match status" value="1"/>
</dbReference>
<dbReference type="PANTHER" id="PTHR48033:SF10">
    <property type="entry name" value="RNA-BINDING PROTEIN SQUID"/>
    <property type="match status" value="1"/>
</dbReference>
<feature type="compositionally biased region" description="Acidic residues" evidence="6">
    <location>
        <begin position="1"/>
        <end position="15"/>
    </location>
</feature>
<feature type="compositionally biased region" description="Basic residues" evidence="6">
    <location>
        <begin position="421"/>
        <end position="436"/>
    </location>
</feature>
<dbReference type="OMA" id="HTIMREP"/>
<feature type="region of interest" description="Disordered" evidence="6">
    <location>
        <begin position="360"/>
        <end position="436"/>
    </location>
</feature>
<dbReference type="EMBL" id="CDQK01000002">
    <property type="protein sequence ID" value="CEP21442.1"/>
    <property type="molecule type" value="Genomic_DNA"/>
</dbReference>
<dbReference type="Pfam" id="PF00076">
    <property type="entry name" value="RRM_1"/>
    <property type="match status" value="2"/>
</dbReference>
<dbReference type="InterPro" id="IPR034156">
    <property type="entry name" value="Hrp1_RRM1"/>
</dbReference>
<dbReference type="Proteomes" id="UP000038830">
    <property type="component" value="Unassembled WGS sequence"/>
</dbReference>
<dbReference type="InterPro" id="IPR012677">
    <property type="entry name" value="Nucleotide-bd_a/b_plait_sf"/>
</dbReference>
<feature type="domain" description="RRM" evidence="7">
    <location>
        <begin position="124"/>
        <end position="206"/>
    </location>
</feature>
<reference evidence="10" key="2">
    <citation type="journal article" date="2015" name="J. Biotechnol.">
        <title>The structure of the Cyberlindnera jadinii genome and its relation to Candida utilis analyzed by the occurrence of single nucleotide polymorphisms.</title>
        <authorList>
            <person name="Rupp O."/>
            <person name="Brinkrolf K."/>
            <person name="Buerth C."/>
            <person name="Kunigo M."/>
            <person name="Schneider J."/>
            <person name="Jaenicke S."/>
            <person name="Goesmann A."/>
            <person name="Puehler A."/>
            <person name="Jaeger K.-E."/>
            <person name="Ernst J.F."/>
        </authorList>
    </citation>
    <scope>NUCLEOTIDE SEQUENCE [LARGE SCALE GENOMIC DNA]</scope>
    <source>
        <strain evidence="10">ATCC 18201 / CBS 1600 / BCRC 20928 / JCM 3617 / NBRC 0987 / NRRL Y-1542</strain>
    </source>
</reference>
<evidence type="ECO:0000256" key="4">
    <source>
        <dbReference type="ARBA" id="ARBA00023242"/>
    </source>
</evidence>
<proteinExistence type="predicted"/>
<evidence type="ECO:0000256" key="3">
    <source>
        <dbReference type="ARBA" id="ARBA00022884"/>
    </source>
</evidence>
<dbReference type="PROSITE" id="PS50102">
    <property type="entry name" value="RRM"/>
    <property type="match status" value="2"/>
</dbReference>
<evidence type="ECO:0000313" key="10">
    <source>
        <dbReference type="Proteomes" id="UP000038830"/>
    </source>
</evidence>
<evidence type="ECO:0000313" key="8">
    <source>
        <dbReference type="EMBL" id="CEP21442.1"/>
    </source>
</evidence>
<dbReference type="InterPro" id="IPR035979">
    <property type="entry name" value="RBD_domain_sf"/>
</dbReference>
<dbReference type="GO" id="GO:0005654">
    <property type="term" value="C:nucleoplasm"/>
    <property type="evidence" value="ECO:0007669"/>
    <property type="project" value="TreeGrafter"/>
</dbReference>
<reference evidence="9 11" key="3">
    <citation type="journal article" date="2016" name="Proc. Natl. Acad. Sci. U.S.A.">
        <title>Comparative genomics of biotechnologically important yeasts.</title>
        <authorList>
            <person name="Riley R."/>
            <person name="Haridas S."/>
            <person name="Wolfe K.H."/>
            <person name="Lopes M.R."/>
            <person name="Hittinger C.T."/>
            <person name="Goeker M."/>
            <person name="Salamov A.A."/>
            <person name="Wisecaver J.H."/>
            <person name="Long T.M."/>
            <person name="Calvey C.H."/>
            <person name="Aerts A.L."/>
            <person name="Barry K.W."/>
            <person name="Choi C."/>
            <person name="Clum A."/>
            <person name="Coughlan A.Y."/>
            <person name="Deshpande S."/>
            <person name="Douglass A.P."/>
            <person name="Hanson S.J."/>
            <person name="Klenk H.-P."/>
            <person name="LaButti K.M."/>
            <person name="Lapidus A."/>
            <person name="Lindquist E.A."/>
            <person name="Lipzen A.M."/>
            <person name="Meier-Kolthoff J.P."/>
            <person name="Ohm R.A."/>
            <person name="Otillar R.P."/>
            <person name="Pangilinan J.L."/>
            <person name="Peng Y."/>
            <person name="Rokas A."/>
            <person name="Rosa C.A."/>
            <person name="Scheuner C."/>
            <person name="Sibirny A.A."/>
            <person name="Slot J.C."/>
            <person name="Stielow J.B."/>
            <person name="Sun H."/>
            <person name="Kurtzman C.P."/>
            <person name="Blackwell M."/>
            <person name="Grigoriev I.V."/>
            <person name="Jeffries T.W."/>
        </authorList>
    </citation>
    <scope>NUCLEOTIDE SEQUENCE [LARGE SCALE GENOMIC DNA]</scope>
    <source>
        <strain evidence="11">ATCC 18201 / CBS 1600 / BCRC 20928 / JCM 3617 / NBRC 0987 / NRRL Y-1542</strain>
        <strain evidence="9">NRRL Y-1542</strain>
    </source>
</reference>
<evidence type="ECO:0000256" key="1">
    <source>
        <dbReference type="ARBA" id="ARBA00004123"/>
    </source>
</evidence>
<dbReference type="OrthoDB" id="1875751at2759"/>
<dbReference type="GO" id="GO:0003723">
    <property type="term" value="F:RNA binding"/>
    <property type="evidence" value="ECO:0007669"/>
    <property type="project" value="UniProtKB-UniRule"/>
</dbReference>
<dbReference type="PANTHER" id="PTHR48033">
    <property type="entry name" value="RNA-BINDING (RRM/RBD/RNP MOTIFS) FAMILY PROTEIN"/>
    <property type="match status" value="1"/>
</dbReference>
<sequence>MSLSDEEALFDDIYEEEKAPVVEEPKEEVAKEEAAKEVTAGEEASEAPKDTVDNAEQPGSAAESTGPSLSSAEESHNDAVVPKETTPSESNVSQQTTTAPATTDSLLSTSTSDKPKADLSRDAGKMFIGGLDWDTTEDSLKEYFSQFGEVVDHTIMREPSTGRSRGFGFLTFANKESVNKVLRQEHVLDGKVIDPKRSIPREEQNKTGKIFVGGLPPDIRPSQFEDFFAKYGEIIDAQLMLDKDTGRSRGFGFVTFDSSEAVDRVCQSRYLDFEGKQIEVKRAEPRGPQQQHNHHNYQQNRYMQQQGANPVSDMMQQAMQQGMNNFAGNASQEMMTEYFQRLQQYWAMVQQQGGAMAMQGAQGATMPQVPQAAQQSQESSQQQQLPSGPAQYSSHNNYQHHGGDSHSRGYDHFPRGPGGRGARRGGRRGGYHPYSR</sequence>
<dbReference type="CDD" id="cd12577">
    <property type="entry name" value="RRM1_Hrp1p"/>
    <property type="match status" value="1"/>
</dbReference>
<evidence type="ECO:0000256" key="2">
    <source>
        <dbReference type="ARBA" id="ARBA00022737"/>
    </source>
</evidence>
<dbReference type="CDD" id="cd12330">
    <property type="entry name" value="RRM2_Hrp1p"/>
    <property type="match status" value="1"/>
</dbReference>
<accession>A0A1E4S5Y1</accession>
<evidence type="ECO:0000313" key="11">
    <source>
        <dbReference type="Proteomes" id="UP000094389"/>
    </source>
</evidence>
<feature type="domain" description="RRM" evidence="7">
    <location>
        <begin position="208"/>
        <end position="285"/>
    </location>
</feature>
<feature type="compositionally biased region" description="Polar residues" evidence="6">
    <location>
        <begin position="62"/>
        <end position="72"/>
    </location>
</feature>
<evidence type="ECO:0000313" key="9">
    <source>
        <dbReference type="EMBL" id="ODV74905.1"/>
    </source>
</evidence>
<dbReference type="Gene3D" id="3.30.70.330">
    <property type="match status" value="2"/>
</dbReference>
<dbReference type="GO" id="GO:0000785">
    <property type="term" value="C:chromatin"/>
    <property type="evidence" value="ECO:0007669"/>
    <property type="project" value="TreeGrafter"/>
</dbReference>
<feature type="compositionally biased region" description="Low complexity" evidence="6">
    <location>
        <begin position="93"/>
        <end position="112"/>
    </location>
</feature>
<dbReference type="AlphaFoldDB" id="A0A0H5C1Q1"/>